<evidence type="ECO:0000313" key="1">
    <source>
        <dbReference type="EMBL" id="KAH7923492.1"/>
    </source>
</evidence>
<accession>A0ACB8BFD4</accession>
<protein>
    <submittedName>
        <fullName evidence="1">Uncharacterized protein</fullName>
    </submittedName>
</protein>
<comment type="caution">
    <text evidence="1">The sequence shown here is derived from an EMBL/GenBank/DDBJ whole genome shotgun (WGS) entry which is preliminary data.</text>
</comment>
<dbReference type="EMBL" id="MU266451">
    <property type="protein sequence ID" value="KAH7923492.1"/>
    <property type="molecule type" value="Genomic_DNA"/>
</dbReference>
<gene>
    <name evidence="1" type="ORF">BV22DRAFT_580991</name>
</gene>
<keyword evidence="2" id="KW-1185">Reference proteome</keyword>
<sequence length="139" mass="14624">MAGGRPGFRIPVVGISFSDEAFESACNYPSWTEWTANCPATLYQQWPDGIPFNTEISPWAYLPLVNSQWDLTHAQDNATGQGLTTSSSSSTNAATSTAQSTSISRHSTQSTSLPPSSGNGPSTPSSSSPASETTSDRTT</sequence>
<name>A0ACB8BFD4_9AGAM</name>
<organism evidence="1 2">
    <name type="scientific">Leucogyrophana mollusca</name>
    <dbReference type="NCBI Taxonomy" id="85980"/>
    <lineage>
        <taxon>Eukaryota</taxon>
        <taxon>Fungi</taxon>
        <taxon>Dikarya</taxon>
        <taxon>Basidiomycota</taxon>
        <taxon>Agaricomycotina</taxon>
        <taxon>Agaricomycetes</taxon>
        <taxon>Agaricomycetidae</taxon>
        <taxon>Boletales</taxon>
        <taxon>Boletales incertae sedis</taxon>
        <taxon>Leucogyrophana</taxon>
    </lineage>
</organism>
<evidence type="ECO:0000313" key="2">
    <source>
        <dbReference type="Proteomes" id="UP000790709"/>
    </source>
</evidence>
<dbReference type="Proteomes" id="UP000790709">
    <property type="component" value="Unassembled WGS sequence"/>
</dbReference>
<reference evidence="1" key="1">
    <citation type="journal article" date="2021" name="New Phytol.">
        <title>Evolutionary innovations through gain and loss of genes in the ectomycorrhizal Boletales.</title>
        <authorList>
            <person name="Wu G."/>
            <person name="Miyauchi S."/>
            <person name="Morin E."/>
            <person name="Kuo A."/>
            <person name="Drula E."/>
            <person name="Varga T."/>
            <person name="Kohler A."/>
            <person name="Feng B."/>
            <person name="Cao Y."/>
            <person name="Lipzen A."/>
            <person name="Daum C."/>
            <person name="Hundley H."/>
            <person name="Pangilinan J."/>
            <person name="Johnson J."/>
            <person name="Barry K."/>
            <person name="LaButti K."/>
            <person name="Ng V."/>
            <person name="Ahrendt S."/>
            <person name="Min B."/>
            <person name="Choi I.G."/>
            <person name="Park H."/>
            <person name="Plett J.M."/>
            <person name="Magnuson J."/>
            <person name="Spatafora J.W."/>
            <person name="Nagy L.G."/>
            <person name="Henrissat B."/>
            <person name="Grigoriev I.V."/>
            <person name="Yang Z.L."/>
            <person name="Xu J."/>
            <person name="Martin F.M."/>
        </authorList>
    </citation>
    <scope>NUCLEOTIDE SEQUENCE</scope>
    <source>
        <strain evidence="1">KUC20120723A-06</strain>
    </source>
</reference>
<proteinExistence type="predicted"/>